<feature type="coiled-coil region" evidence="1">
    <location>
        <begin position="98"/>
        <end position="181"/>
    </location>
</feature>
<evidence type="ECO:0000313" key="4">
    <source>
        <dbReference type="Proteomes" id="UP001465976"/>
    </source>
</evidence>
<sequence length="363" mass="40190">MNTNTLNTTTLNTTIPIVNGNPVVDTLRVPEVIVIDEEPSGNALQLFLTTNEFSPTPLQLANPFSAIDIRDEALRLIQQRVPMDEYSLSLLTAMSQSVSSLQAIMDDKNQDLEQAKRDLTVATARTEVHRKISELHKKGSIDGHQKASVAQREIDALKKEIATLKQKVKEVDLQKREVQQMMSGLIRKAGKFAEEGLRGRRGNVLWMVPDIRQSIRSARFEIMATDAQLKITSGIPGDHALCSSVQRALRLIDDTIRLLDQIERASKDIVGDISESSSWDKKLRRAARGFRVDSIKEVVQRIRAFNPTIQRPFTVNTTPIWSFLGGRGGSDRSTASTSGSMGENMPDVNGWRSTAVSAASSNV</sequence>
<comment type="caution">
    <text evidence="3">The sequence shown here is derived from an EMBL/GenBank/DDBJ whole genome shotgun (WGS) entry which is preliminary data.</text>
</comment>
<dbReference type="Proteomes" id="UP001465976">
    <property type="component" value="Unassembled WGS sequence"/>
</dbReference>
<dbReference type="EMBL" id="JBAHYK010002404">
    <property type="protein sequence ID" value="KAL0565139.1"/>
    <property type="molecule type" value="Genomic_DNA"/>
</dbReference>
<evidence type="ECO:0000256" key="2">
    <source>
        <dbReference type="SAM" id="MobiDB-lite"/>
    </source>
</evidence>
<reference evidence="3 4" key="1">
    <citation type="submission" date="2024-02" db="EMBL/GenBank/DDBJ databases">
        <title>A draft genome for the cacao thread blight pathogen Marasmius crinis-equi.</title>
        <authorList>
            <person name="Cohen S.P."/>
            <person name="Baruah I.K."/>
            <person name="Amoako-Attah I."/>
            <person name="Bukari Y."/>
            <person name="Meinhardt L.W."/>
            <person name="Bailey B.A."/>
        </authorList>
    </citation>
    <scope>NUCLEOTIDE SEQUENCE [LARGE SCALE GENOMIC DNA]</scope>
    <source>
        <strain evidence="3 4">GH-76</strain>
    </source>
</reference>
<organism evidence="3 4">
    <name type="scientific">Marasmius crinis-equi</name>
    <dbReference type="NCBI Taxonomy" id="585013"/>
    <lineage>
        <taxon>Eukaryota</taxon>
        <taxon>Fungi</taxon>
        <taxon>Dikarya</taxon>
        <taxon>Basidiomycota</taxon>
        <taxon>Agaricomycotina</taxon>
        <taxon>Agaricomycetes</taxon>
        <taxon>Agaricomycetidae</taxon>
        <taxon>Agaricales</taxon>
        <taxon>Marasmiineae</taxon>
        <taxon>Marasmiaceae</taxon>
        <taxon>Marasmius</taxon>
    </lineage>
</organism>
<gene>
    <name evidence="3" type="ORF">V5O48_016892</name>
</gene>
<keyword evidence="4" id="KW-1185">Reference proteome</keyword>
<accession>A0ABR3EQH0</accession>
<name>A0ABR3EQH0_9AGAR</name>
<feature type="region of interest" description="Disordered" evidence="2">
    <location>
        <begin position="326"/>
        <end position="351"/>
    </location>
</feature>
<proteinExistence type="predicted"/>
<keyword evidence="1" id="KW-0175">Coiled coil</keyword>
<evidence type="ECO:0000256" key="1">
    <source>
        <dbReference type="SAM" id="Coils"/>
    </source>
</evidence>
<evidence type="ECO:0000313" key="3">
    <source>
        <dbReference type="EMBL" id="KAL0565139.1"/>
    </source>
</evidence>
<feature type="compositionally biased region" description="Polar residues" evidence="2">
    <location>
        <begin position="331"/>
        <end position="341"/>
    </location>
</feature>
<protein>
    <submittedName>
        <fullName evidence="3">Uncharacterized protein</fullName>
    </submittedName>
</protein>